<dbReference type="EMBL" id="CVRS01000016">
    <property type="protein sequence ID" value="CRL33579.1"/>
    <property type="molecule type" value="Genomic_DNA"/>
</dbReference>
<feature type="domain" description="Bacterial Ig-like" evidence="2">
    <location>
        <begin position="57"/>
        <end position="160"/>
    </location>
</feature>
<dbReference type="RefSeq" id="WP_055039176.1">
    <property type="nucleotide sequence ID" value="NZ_CATYLF010000001.1"/>
</dbReference>
<dbReference type="STRING" id="360807.ERS852392_00789"/>
<evidence type="ECO:0000256" key="1">
    <source>
        <dbReference type="SAM" id="SignalP"/>
    </source>
</evidence>
<keyword evidence="1" id="KW-0732">Signal</keyword>
<gene>
    <name evidence="3" type="ORF">RIL183_02471</name>
</gene>
<evidence type="ECO:0000259" key="2">
    <source>
        <dbReference type="Pfam" id="PF20251"/>
    </source>
</evidence>
<dbReference type="Pfam" id="PF20251">
    <property type="entry name" value="Big_14"/>
    <property type="match status" value="1"/>
</dbReference>
<keyword evidence="4" id="KW-1185">Reference proteome</keyword>
<dbReference type="AlphaFoldDB" id="A0A0M6WCL6"/>
<reference evidence="4" key="1">
    <citation type="submission" date="2015-05" db="EMBL/GenBank/DDBJ databases">
        <authorList>
            <consortium name="Pathogen Informatics"/>
        </authorList>
    </citation>
    <scope>NUCLEOTIDE SEQUENCE [LARGE SCALE GENOMIC DNA]</scope>
    <source>
        <strain evidence="4">L1-83</strain>
    </source>
</reference>
<evidence type="ECO:0000313" key="4">
    <source>
        <dbReference type="Proteomes" id="UP000049828"/>
    </source>
</evidence>
<proteinExistence type="predicted"/>
<feature type="signal peptide" evidence="1">
    <location>
        <begin position="1"/>
        <end position="21"/>
    </location>
</feature>
<name>A0A0M6WCL6_9FIRM</name>
<dbReference type="OrthoDB" id="9779098at2"/>
<protein>
    <recommendedName>
        <fullName evidence="2">Bacterial Ig-like domain-containing protein</fullName>
    </recommendedName>
</protein>
<accession>A0A0M6WCL6</accession>
<dbReference type="InterPro" id="IPR046878">
    <property type="entry name" value="Big_14"/>
</dbReference>
<feature type="chain" id="PRO_5039009542" description="Bacterial Ig-like domain-containing protein" evidence="1">
    <location>
        <begin position="22"/>
        <end position="171"/>
    </location>
</feature>
<evidence type="ECO:0000313" key="3">
    <source>
        <dbReference type="EMBL" id="CRL33579.1"/>
    </source>
</evidence>
<dbReference type="Proteomes" id="UP000049828">
    <property type="component" value="Unassembled WGS sequence"/>
</dbReference>
<sequence length="171" mass="20106">MKKIICMFLTLLLSVCIVGCSQTKDSDNHVVQDYSEEYEVSPYGSEEALDTLDDLKISMSAEKDLDLKHLSFLIENTSDKEYRYSPNYFEIETEQSGTWYQLEQLDDPSKSNEKDCFIKPNERLTLEIDVKSFYGELPAGHYRLIKQFAFFESERDWDYDTYNLSCEFTIR</sequence>
<organism evidence="3 4">
    <name type="scientific">Roseburia inulinivorans</name>
    <dbReference type="NCBI Taxonomy" id="360807"/>
    <lineage>
        <taxon>Bacteria</taxon>
        <taxon>Bacillati</taxon>
        <taxon>Bacillota</taxon>
        <taxon>Clostridia</taxon>
        <taxon>Lachnospirales</taxon>
        <taxon>Lachnospiraceae</taxon>
        <taxon>Roseburia</taxon>
    </lineage>
</organism>